<proteinExistence type="predicted"/>
<comment type="caution">
    <text evidence="1">The sequence shown here is derived from an EMBL/GenBank/DDBJ whole genome shotgun (WGS) entry which is preliminary data.</text>
</comment>
<dbReference type="Proteomes" id="UP000278907">
    <property type="component" value="Unassembled WGS sequence"/>
</dbReference>
<protein>
    <submittedName>
        <fullName evidence="1">Uncharacterized protein</fullName>
    </submittedName>
</protein>
<keyword evidence="2" id="KW-1185">Reference proteome</keyword>
<feature type="non-terminal residue" evidence="1">
    <location>
        <position position="1"/>
    </location>
</feature>
<accession>A0ABX9Q2R2</accession>
<dbReference type="Gene3D" id="1.25.40.10">
    <property type="entry name" value="Tetratricopeptide repeat domain"/>
    <property type="match status" value="1"/>
</dbReference>
<sequence>RMLAGQDISWADMRDLADNGDGLAAMRLAQRIEAQSDPSLLADAALYYATAALTNRGGAVRPLVAILRRGDVEISPRRLEHVETALRTLALAGDERAATALAGFYAGGRPFGPQPEKAFALRQVLAQREG</sequence>
<gene>
    <name evidence="1" type="ORF">D7Y13_44595</name>
</gene>
<name>A0ABX9Q2R2_9BACT</name>
<organism evidence="1 2">
    <name type="scientific">Corallococcus praedator</name>
    <dbReference type="NCBI Taxonomy" id="2316724"/>
    <lineage>
        <taxon>Bacteria</taxon>
        <taxon>Pseudomonadati</taxon>
        <taxon>Myxococcota</taxon>
        <taxon>Myxococcia</taxon>
        <taxon>Myxococcales</taxon>
        <taxon>Cystobacterineae</taxon>
        <taxon>Myxococcaceae</taxon>
        <taxon>Corallococcus</taxon>
    </lineage>
</organism>
<dbReference type="EMBL" id="RAWI01001384">
    <property type="protein sequence ID" value="RKH75770.1"/>
    <property type="molecule type" value="Genomic_DNA"/>
</dbReference>
<feature type="non-terminal residue" evidence="1">
    <location>
        <position position="130"/>
    </location>
</feature>
<reference evidence="1 2" key="1">
    <citation type="submission" date="2018-09" db="EMBL/GenBank/DDBJ databases">
        <authorList>
            <person name="Livingstone P.G."/>
            <person name="Whitworth D.E."/>
        </authorList>
    </citation>
    <scope>NUCLEOTIDE SEQUENCE [LARGE SCALE GENOMIC DNA]</scope>
    <source>
        <strain evidence="1 2">CA031B</strain>
    </source>
</reference>
<evidence type="ECO:0000313" key="1">
    <source>
        <dbReference type="EMBL" id="RKH75770.1"/>
    </source>
</evidence>
<evidence type="ECO:0000313" key="2">
    <source>
        <dbReference type="Proteomes" id="UP000278907"/>
    </source>
</evidence>
<dbReference type="InterPro" id="IPR011990">
    <property type="entry name" value="TPR-like_helical_dom_sf"/>
</dbReference>
<dbReference type="RefSeq" id="WP_208734755.1">
    <property type="nucleotide sequence ID" value="NZ_RAWI01001384.1"/>
</dbReference>